<dbReference type="InterPro" id="IPR015421">
    <property type="entry name" value="PyrdxlP-dep_Trfase_major"/>
</dbReference>
<sequence>MEKRVYLDNAATTYVSGEVLNEMLPCFNAIYGNSSSLHSFGREAQNIVDRARDRIAKAINAEKSNEIYFTGSGTEANNWAIKGLARANRAKGNHIIVSSIEHDSILESCKELEKEGFEVTYLSVDETGVVSLAELLHYIKPETILISVMSVNNEVGTIQNIKAFAKTAHENGIIFHTDAVQAIGALKMDVQDMEIDAMTMSAHKIYGPKGVGALYLKNGIRIENLIDGGNQERGKRGGTTNVPAIAGFGKAIEIAVRDLSVNQQKLKAIRQYFLDKVEEQIPYVHLNGHPHQKIQGTVNLSFELIEGESILMLLDLEGIAVSTGSACTSGSLEPSHVLKAMGVPNELAQGSIRFSFGKATTKSDIDYVVEKLADVVERLRAISPLTKAGRGKREE</sequence>
<dbReference type="GO" id="GO:0051536">
    <property type="term" value="F:iron-sulfur cluster binding"/>
    <property type="evidence" value="ECO:0007669"/>
    <property type="project" value="UniProtKB-KW"/>
</dbReference>
<organism evidence="14 15">
    <name type="scientific">Candidatus Caccopulliclostridium gallistercoris</name>
    <dbReference type="NCBI Taxonomy" id="2840719"/>
    <lineage>
        <taxon>Bacteria</taxon>
        <taxon>Bacillati</taxon>
        <taxon>Bacillota</taxon>
        <taxon>Clostridia</taxon>
        <taxon>Candidatus Caccopulliclostridium</taxon>
    </lineage>
</organism>
<comment type="catalytic activity">
    <reaction evidence="10 12">
        <text>(sulfur carrier)-H + L-cysteine = (sulfur carrier)-SH + L-alanine</text>
        <dbReference type="Rhea" id="RHEA:43892"/>
        <dbReference type="Rhea" id="RHEA-COMP:14737"/>
        <dbReference type="Rhea" id="RHEA-COMP:14739"/>
        <dbReference type="ChEBI" id="CHEBI:29917"/>
        <dbReference type="ChEBI" id="CHEBI:35235"/>
        <dbReference type="ChEBI" id="CHEBI:57972"/>
        <dbReference type="ChEBI" id="CHEBI:64428"/>
        <dbReference type="EC" id="2.8.1.7"/>
    </reaction>
</comment>
<gene>
    <name evidence="14" type="primary">nifS</name>
    <name evidence="14" type="ORF">IAA62_02285</name>
</gene>
<dbReference type="FunFam" id="3.40.640.10:FF:000084">
    <property type="entry name" value="IscS-like cysteine desulfurase"/>
    <property type="match status" value="1"/>
</dbReference>
<evidence type="ECO:0000313" key="15">
    <source>
        <dbReference type="Proteomes" id="UP000886861"/>
    </source>
</evidence>
<feature type="domain" description="Aminotransferase class V" evidence="13">
    <location>
        <begin position="5"/>
        <end position="368"/>
    </location>
</feature>
<dbReference type="NCBIfam" id="TIGR03402">
    <property type="entry name" value="FeS_nifS"/>
    <property type="match status" value="1"/>
</dbReference>
<proteinExistence type="inferred from homology"/>
<dbReference type="SUPFAM" id="SSF53383">
    <property type="entry name" value="PLP-dependent transferases"/>
    <property type="match status" value="1"/>
</dbReference>
<dbReference type="NCBIfam" id="NF002806">
    <property type="entry name" value="PRK02948.1"/>
    <property type="match status" value="1"/>
</dbReference>
<evidence type="ECO:0000313" key="14">
    <source>
        <dbReference type="EMBL" id="HIV01368.1"/>
    </source>
</evidence>
<dbReference type="Gene3D" id="3.40.640.10">
    <property type="entry name" value="Type I PLP-dependent aspartate aminotransferase-like (Major domain)"/>
    <property type="match status" value="1"/>
</dbReference>
<reference evidence="14" key="2">
    <citation type="journal article" date="2021" name="PeerJ">
        <title>Extensive microbial diversity within the chicken gut microbiome revealed by metagenomics and culture.</title>
        <authorList>
            <person name="Gilroy R."/>
            <person name="Ravi A."/>
            <person name="Getino M."/>
            <person name="Pursley I."/>
            <person name="Horton D.L."/>
            <person name="Alikhan N.F."/>
            <person name="Baker D."/>
            <person name="Gharbi K."/>
            <person name="Hall N."/>
            <person name="Watson M."/>
            <person name="Adriaenssens E.M."/>
            <person name="Foster-Nyarko E."/>
            <person name="Jarju S."/>
            <person name="Secka A."/>
            <person name="Antonio M."/>
            <person name="Oren A."/>
            <person name="Chaudhuri R.R."/>
            <person name="La Ragione R."/>
            <person name="Hildebrand F."/>
            <person name="Pallen M.J."/>
        </authorList>
    </citation>
    <scope>NUCLEOTIDE SEQUENCE</scope>
    <source>
        <strain evidence="14">CHK186-9395</strain>
    </source>
</reference>
<dbReference type="Proteomes" id="UP000886861">
    <property type="component" value="Unassembled WGS sequence"/>
</dbReference>
<dbReference type="InterPro" id="IPR017772">
    <property type="entry name" value="Cys_deSase_NifS_bac/arc"/>
</dbReference>
<dbReference type="InterPro" id="IPR016454">
    <property type="entry name" value="Cysteine_dSase"/>
</dbReference>
<evidence type="ECO:0000256" key="8">
    <source>
        <dbReference type="ARBA" id="ARBA00023004"/>
    </source>
</evidence>
<accession>A0A9D1NF78</accession>
<dbReference type="Gene3D" id="3.90.1150.10">
    <property type="entry name" value="Aspartate Aminotransferase, domain 1"/>
    <property type="match status" value="1"/>
</dbReference>
<evidence type="ECO:0000256" key="1">
    <source>
        <dbReference type="ARBA" id="ARBA00001933"/>
    </source>
</evidence>
<dbReference type="InterPro" id="IPR015422">
    <property type="entry name" value="PyrdxlP-dep_Trfase_small"/>
</dbReference>
<dbReference type="GO" id="GO:0031071">
    <property type="term" value="F:cysteine desulfurase activity"/>
    <property type="evidence" value="ECO:0007669"/>
    <property type="project" value="UniProtKB-EC"/>
</dbReference>
<comment type="similarity">
    <text evidence="2 12">Belongs to the class-V pyridoxal-phosphate-dependent aminotransferase family. NifS/IscS subfamily.</text>
</comment>
<evidence type="ECO:0000256" key="12">
    <source>
        <dbReference type="RuleBase" id="RU364075"/>
    </source>
</evidence>
<evidence type="ECO:0000256" key="9">
    <source>
        <dbReference type="ARBA" id="ARBA00023014"/>
    </source>
</evidence>
<keyword evidence="7 12" id="KW-0663">Pyridoxal phosphate</keyword>
<evidence type="ECO:0000256" key="10">
    <source>
        <dbReference type="ARBA" id="ARBA00050776"/>
    </source>
</evidence>
<dbReference type="AlphaFoldDB" id="A0A9D1NF78"/>
<evidence type="ECO:0000256" key="6">
    <source>
        <dbReference type="ARBA" id="ARBA00022723"/>
    </source>
</evidence>
<comment type="subunit">
    <text evidence="3">Homodimer.</text>
</comment>
<dbReference type="EC" id="2.8.1.7" evidence="4 12"/>
<evidence type="ECO:0000256" key="4">
    <source>
        <dbReference type="ARBA" id="ARBA00012239"/>
    </source>
</evidence>
<keyword evidence="9 12" id="KW-0411">Iron-sulfur</keyword>
<dbReference type="Gene3D" id="1.10.260.50">
    <property type="match status" value="1"/>
</dbReference>
<dbReference type="PROSITE" id="PS00595">
    <property type="entry name" value="AA_TRANSFER_CLASS_5"/>
    <property type="match status" value="1"/>
</dbReference>
<comment type="caution">
    <text evidence="14">The sequence shown here is derived from an EMBL/GenBank/DDBJ whole genome shotgun (WGS) entry which is preliminary data.</text>
</comment>
<evidence type="ECO:0000256" key="3">
    <source>
        <dbReference type="ARBA" id="ARBA00011738"/>
    </source>
</evidence>
<evidence type="ECO:0000256" key="11">
    <source>
        <dbReference type="RuleBase" id="RU004504"/>
    </source>
</evidence>
<keyword evidence="6 12" id="KW-0479">Metal-binding</keyword>
<dbReference type="GO" id="GO:0030170">
    <property type="term" value="F:pyridoxal phosphate binding"/>
    <property type="evidence" value="ECO:0007669"/>
    <property type="project" value="InterPro"/>
</dbReference>
<protein>
    <recommendedName>
        <fullName evidence="4 12">Cysteine desulfurase</fullName>
        <ecNumber evidence="4 12">2.8.1.7</ecNumber>
    </recommendedName>
    <alternativeName>
        <fullName evidence="12">Nitrogenase metalloclusters biosynthesis protein NifS</fullName>
    </alternativeName>
</protein>
<dbReference type="PANTHER" id="PTHR11601:SF34">
    <property type="entry name" value="CYSTEINE DESULFURASE"/>
    <property type="match status" value="1"/>
</dbReference>
<keyword evidence="5 12" id="KW-0808">Transferase</keyword>
<dbReference type="EMBL" id="DVOJ01000007">
    <property type="protein sequence ID" value="HIV01368.1"/>
    <property type="molecule type" value="Genomic_DNA"/>
</dbReference>
<dbReference type="Pfam" id="PF00266">
    <property type="entry name" value="Aminotran_5"/>
    <property type="match status" value="1"/>
</dbReference>
<dbReference type="GO" id="GO:0046872">
    <property type="term" value="F:metal ion binding"/>
    <property type="evidence" value="ECO:0007669"/>
    <property type="project" value="UniProtKB-KW"/>
</dbReference>
<dbReference type="PIRSF" id="PIRSF005572">
    <property type="entry name" value="NifS"/>
    <property type="match status" value="1"/>
</dbReference>
<dbReference type="InterPro" id="IPR015424">
    <property type="entry name" value="PyrdxlP-dep_Trfase"/>
</dbReference>
<evidence type="ECO:0000256" key="2">
    <source>
        <dbReference type="ARBA" id="ARBA00006490"/>
    </source>
</evidence>
<dbReference type="InterPro" id="IPR000192">
    <property type="entry name" value="Aminotrans_V_dom"/>
</dbReference>
<evidence type="ECO:0000256" key="7">
    <source>
        <dbReference type="ARBA" id="ARBA00022898"/>
    </source>
</evidence>
<dbReference type="PANTHER" id="PTHR11601">
    <property type="entry name" value="CYSTEINE DESULFURYLASE FAMILY MEMBER"/>
    <property type="match status" value="1"/>
</dbReference>
<keyword evidence="8 12" id="KW-0408">Iron</keyword>
<reference evidence="14" key="1">
    <citation type="submission" date="2020-10" db="EMBL/GenBank/DDBJ databases">
        <authorList>
            <person name="Gilroy R."/>
        </authorList>
    </citation>
    <scope>NUCLEOTIDE SEQUENCE</scope>
    <source>
        <strain evidence="14">CHK186-9395</strain>
    </source>
</reference>
<comment type="cofactor">
    <cofactor evidence="1 11">
        <name>pyridoxal 5'-phosphate</name>
        <dbReference type="ChEBI" id="CHEBI:597326"/>
    </cofactor>
</comment>
<evidence type="ECO:0000259" key="13">
    <source>
        <dbReference type="Pfam" id="PF00266"/>
    </source>
</evidence>
<evidence type="ECO:0000256" key="5">
    <source>
        <dbReference type="ARBA" id="ARBA00022679"/>
    </source>
</evidence>
<name>A0A9D1NF78_9FIRM</name>
<dbReference type="GO" id="GO:0006520">
    <property type="term" value="P:amino acid metabolic process"/>
    <property type="evidence" value="ECO:0007669"/>
    <property type="project" value="InterPro"/>
</dbReference>
<comment type="function">
    <text evidence="12">Catalyzes the removal of elemental sulfur atoms from cysteine to produce alanine.</text>
</comment>
<dbReference type="InterPro" id="IPR020578">
    <property type="entry name" value="Aminotrans_V_PyrdxlP_BS"/>
</dbReference>